<comment type="caution">
    <text evidence="2">The sequence shown here is derived from an EMBL/GenBank/DDBJ whole genome shotgun (WGS) entry which is preliminary data.</text>
</comment>
<protein>
    <recommendedName>
        <fullName evidence="4">Lipoprotein</fullName>
    </recommendedName>
</protein>
<organism evidence="2 3">
    <name type="scientific">Thermonema lapsum</name>
    <dbReference type="NCBI Taxonomy" id="28195"/>
    <lineage>
        <taxon>Bacteria</taxon>
        <taxon>Pseudomonadati</taxon>
        <taxon>Bacteroidota</taxon>
        <taxon>Cytophagia</taxon>
        <taxon>Cytophagales</taxon>
        <taxon>Thermonemataceae</taxon>
        <taxon>Thermonema</taxon>
    </lineage>
</organism>
<sequence length="139" mass="16282">MKRTALFLFVLWAAVCLPACRKQSKQPLRAVVLNYEDFGPKYLAYTLLGNEWYQWEESEEEGKAYDIKVVVFKDEDLERVKKAYPVQPEAAQDYRYITYEAAMEYLNRHSQNSALSANSRQKLEETKLRLIEAFGEQAE</sequence>
<name>A0A846MQU5_9BACT</name>
<evidence type="ECO:0000256" key="1">
    <source>
        <dbReference type="SAM" id="SignalP"/>
    </source>
</evidence>
<gene>
    <name evidence="2" type="ORF">FHS56_001150</name>
</gene>
<evidence type="ECO:0000313" key="2">
    <source>
        <dbReference type="EMBL" id="NIK73637.1"/>
    </source>
</evidence>
<dbReference type="AlphaFoldDB" id="A0A846MQU5"/>
<keyword evidence="3" id="KW-1185">Reference proteome</keyword>
<reference evidence="2 3" key="1">
    <citation type="submission" date="2020-03" db="EMBL/GenBank/DDBJ databases">
        <title>Genomic Encyclopedia of Type Strains, Phase IV (KMG-IV): sequencing the most valuable type-strain genomes for metagenomic binning, comparative biology and taxonomic classification.</title>
        <authorList>
            <person name="Goeker M."/>
        </authorList>
    </citation>
    <scope>NUCLEOTIDE SEQUENCE [LARGE SCALE GENOMIC DNA]</scope>
    <source>
        <strain evidence="2 3">DSM 5718</strain>
    </source>
</reference>
<proteinExistence type="predicted"/>
<dbReference type="Proteomes" id="UP000537126">
    <property type="component" value="Unassembled WGS sequence"/>
</dbReference>
<feature type="chain" id="PRO_5032547387" description="Lipoprotein" evidence="1">
    <location>
        <begin position="22"/>
        <end position="139"/>
    </location>
</feature>
<evidence type="ECO:0000313" key="3">
    <source>
        <dbReference type="Proteomes" id="UP000537126"/>
    </source>
</evidence>
<dbReference type="EMBL" id="JAASRN010000002">
    <property type="protein sequence ID" value="NIK73637.1"/>
    <property type="molecule type" value="Genomic_DNA"/>
</dbReference>
<evidence type="ECO:0008006" key="4">
    <source>
        <dbReference type="Google" id="ProtNLM"/>
    </source>
</evidence>
<feature type="signal peptide" evidence="1">
    <location>
        <begin position="1"/>
        <end position="21"/>
    </location>
</feature>
<dbReference type="RefSeq" id="WP_166918915.1">
    <property type="nucleotide sequence ID" value="NZ_JAASRN010000002.1"/>
</dbReference>
<accession>A0A846MQU5</accession>
<keyword evidence="1" id="KW-0732">Signal</keyword>